<accession>A0A2I0INF0</accession>
<reference evidence="1 2" key="1">
    <citation type="submission" date="2017-11" db="EMBL/GenBank/DDBJ databases">
        <title>De-novo sequencing of pomegranate (Punica granatum L.) genome.</title>
        <authorList>
            <person name="Akparov Z."/>
            <person name="Amiraslanov A."/>
            <person name="Hajiyeva S."/>
            <person name="Abbasov M."/>
            <person name="Kaur K."/>
            <person name="Hamwieh A."/>
            <person name="Solovyev V."/>
            <person name="Salamov A."/>
            <person name="Braich B."/>
            <person name="Kosarev P."/>
            <person name="Mahmoud A."/>
            <person name="Hajiyev E."/>
            <person name="Babayeva S."/>
            <person name="Izzatullayeva V."/>
            <person name="Mammadov A."/>
            <person name="Mammadov A."/>
            <person name="Sharifova S."/>
            <person name="Ojaghi J."/>
            <person name="Eynullazada K."/>
            <person name="Bayramov B."/>
            <person name="Abdulazimova A."/>
            <person name="Shahmuradov I."/>
        </authorList>
    </citation>
    <scope>NUCLEOTIDE SEQUENCE [LARGE SCALE GENOMIC DNA]</scope>
    <source>
        <strain evidence="2">cv. AG2017</strain>
        <tissue evidence="1">Leaf</tissue>
    </source>
</reference>
<dbReference type="EMBL" id="PGOL01002757">
    <property type="protein sequence ID" value="PKI45210.1"/>
    <property type="molecule type" value="Genomic_DNA"/>
</dbReference>
<evidence type="ECO:0000313" key="1">
    <source>
        <dbReference type="EMBL" id="PKI45210.1"/>
    </source>
</evidence>
<gene>
    <name evidence="1" type="ORF">CRG98_034388</name>
</gene>
<proteinExistence type="predicted"/>
<name>A0A2I0INF0_PUNGR</name>
<dbReference type="AlphaFoldDB" id="A0A2I0INF0"/>
<evidence type="ECO:0000313" key="2">
    <source>
        <dbReference type="Proteomes" id="UP000233551"/>
    </source>
</evidence>
<comment type="caution">
    <text evidence="1">The sequence shown here is derived from an EMBL/GenBank/DDBJ whole genome shotgun (WGS) entry which is preliminary data.</text>
</comment>
<keyword evidence="2" id="KW-1185">Reference proteome</keyword>
<dbReference type="Proteomes" id="UP000233551">
    <property type="component" value="Unassembled WGS sequence"/>
</dbReference>
<organism evidence="1 2">
    <name type="scientific">Punica granatum</name>
    <name type="common">Pomegranate</name>
    <dbReference type="NCBI Taxonomy" id="22663"/>
    <lineage>
        <taxon>Eukaryota</taxon>
        <taxon>Viridiplantae</taxon>
        <taxon>Streptophyta</taxon>
        <taxon>Embryophyta</taxon>
        <taxon>Tracheophyta</taxon>
        <taxon>Spermatophyta</taxon>
        <taxon>Magnoliopsida</taxon>
        <taxon>eudicotyledons</taxon>
        <taxon>Gunneridae</taxon>
        <taxon>Pentapetalae</taxon>
        <taxon>rosids</taxon>
        <taxon>malvids</taxon>
        <taxon>Myrtales</taxon>
        <taxon>Lythraceae</taxon>
        <taxon>Punica</taxon>
    </lineage>
</organism>
<sequence>MASGDSFPRASVARPWEDGHSQAALHRCVHACPDEMKFGCAQRGNTTQPRKRRQFTPLSVLQAAKSDARVRASLRTRLGPFPYTSTWEVSDDELPPTKPKMQTIKRITQHRQNRLPQSSIGFNSVHPLYGPKCALIGACMRAIISCGLGVSTFPGMCDGHA</sequence>
<protein>
    <submittedName>
        <fullName evidence="1">Uncharacterized protein</fullName>
    </submittedName>
</protein>